<comment type="caution">
    <text evidence="2">The sequence shown here is derived from an EMBL/GenBank/DDBJ whole genome shotgun (WGS) entry which is preliminary data.</text>
</comment>
<gene>
    <name evidence="2" type="ORF">CYNAS_LOCUS167</name>
</gene>
<dbReference type="Proteomes" id="UP001176961">
    <property type="component" value="Unassembled WGS sequence"/>
</dbReference>
<evidence type="ECO:0000313" key="3">
    <source>
        <dbReference type="Proteomes" id="UP001176961"/>
    </source>
</evidence>
<protein>
    <submittedName>
        <fullName evidence="2">Uncharacterized protein</fullName>
    </submittedName>
</protein>
<organism evidence="2 3">
    <name type="scientific">Cylicocyclus nassatus</name>
    <name type="common">Nematode worm</name>
    <dbReference type="NCBI Taxonomy" id="53992"/>
    <lineage>
        <taxon>Eukaryota</taxon>
        <taxon>Metazoa</taxon>
        <taxon>Ecdysozoa</taxon>
        <taxon>Nematoda</taxon>
        <taxon>Chromadorea</taxon>
        <taxon>Rhabditida</taxon>
        <taxon>Rhabditina</taxon>
        <taxon>Rhabditomorpha</taxon>
        <taxon>Strongyloidea</taxon>
        <taxon>Strongylidae</taxon>
        <taxon>Cylicocyclus</taxon>
    </lineage>
</organism>
<keyword evidence="1" id="KW-0732">Signal</keyword>
<name>A0AA36DKS1_CYLNA</name>
<feature type="signal peptide" evidence="1">
    <location>
        <begin position="1"/>
        <end position="19"/>
    </location>
</feature>
<dbReference type="AlphaFoldDB" id="A0AA36DKS1"/>
<reference evidence="2" key="1">
    <citation type="submission" date="2023-07" db="EMBL/GenBank/DDBJ databases">
        <authorList>
            <consortium name="CYATHOMIX"/>
        </authorList>
    </citation>
    <scope>NUCLEOTIDE SEQUENCE</scope>
    <source>
        <strain evidence="2">N/A</strain>
    </source>
</reference>
<evidence type="ECO:0000313" key="2">
    <source>
        <dbReference type="EMBL" id="CAJ0588184.1"/>
    </source>
</evidence>
<sequence length="295" mass="33601">MVSKRMFFLLLIPVMIISTQERFRSILLERACRRRPTLRFCRDFAPLLEATTIPVDSISETSTLSGLNANSAETLLEDNIARPKMSLQDFGNSTRVDEHEGSLLRLPKPVRTQEEPVTVMSKAKTEPSITHQTQGVNATIGSNKEDEKSVLVFVSEYCVVERERFVRICHGNVKEDQIAFCKSYPPACTSTSDVIPVLTYCQSYYRHYPKFCSGSKIENDVLQFCFAFEQFCLPELTPAIEEPTTTPRPTVRKCAEVLPEARKVCNPFPKSHDTFNFLRCKNFLTNCKAYVDWVS</sequence>
<accession>A0AA36DKS1</accession>
<keyword evidence="3" id="KW-1185">Reference proteome</keyword>
<feature type="chain" id="PRO_5041229405" evidence="1">
    <location>
        <begin position="20"/>
        <end position="295"/>
    </location>
</feature>
<dbReference type="EMBL" id="CATQJL010000001">
    <property type="protein sequence ID" value="CAJ0588184.1"/>
    <property type="molecule type" value="Genomic_DNA"/>
</dbReference>
<evidence type="ECO:0000256" key="1">
    <source>
        <dbReference type="SAM" id="SignalP"/>
    </source>
</evidence>
<proteinExistence type="predicted"/>